<dbReference type="EMBL" id="JAKGUD010000012">
    <property type="protein sequence ID" value="MCF4143256.1"/>
    <property type="molecule type" value="Genomic_DNA"/>
</dbReference>
<dbReference type="NCBIfam" id="NF040772">
    <property type="entry name" value="double_cubane"/>
    <property type="match status" value="1"/>
</dbReference>
<comment type="similarity">
    <text evidence="1">Belongs to the FldB/FldC dehydratase alpha/beta subunit family.</text>
</comment>
<dbReference type="Gene3D" id="3.40.50.11890">
    <property type="match status" value="1"/>
</dbReference>
<dbReference type="Gene3D" id="3.40.50.11900">
    <property type="match status" value="1"/>
</dbReference>
<dbReference type="PANTHER" id="PTHR30548:SF1">
    <property type="entry name" value="DEHYDRATASE SUBUNIT MJ0007-RELATED"/>
    <property type="match status" value="1"/>
</dbReference>
<keyword evidence="2" id="KW-0175">Coiled coil</keyword>
<comment type="caution">
    <text evidence="3">The sequence shown here is derived from an EMBL/GenBank/DDBJ whole genome shotgun (WGS) entry which is preliminary data.</text>
</comment>
<protein>
    <submittedName>
        <fullName evidence="3">2-hydroxyacyl-CoA dehydratase family protein</fullName>
    </submittedName>
</protein>
<sequence length="430" mass="47860">MRGSMKMADYHGMWKELNIDLKTHDLLCDALPPLYEGIYLDQGNRPETMDYFNMVVAEVHGARIKELMDFKAKGNKVVGAFCIYVPEELVLAAGSQLVGLCAGSEFWVPPGEKVLPRNTCPLVKAGVGARISRTCPYFQSVDLIVGENTCDGKKKAWEILAEEAPMYVMDIPNVKSRSGMALWKSEVKSLSEKLEKLTGKTITSSNLKEAIEKVNAKRIALQKLNDLRKGDVVPISGKDALLVSEIAFYDDVDRFVEKVQVLTDECVERVQKGETPFNPGAKRIMVTGSPLVLPNWKLHHLVESTGNPVVVEENCTGTRYYEQTVDGSPSDLGGLMDNLASRYIENIHCACFTPNDGRLDDIVRLAKEYRVDGIIDYSLSFCTTYLTEGTKVRDRLKQEGIPVLSLETGYESGDEGQLKTRIEAFIETLE</sequence>
<name>A0ABS9EPZ1_9BACT</name>
<evidence type="ECO:0000313" key="4">
    <source>
        <dbReference type="Proteomes" id="UP001200430"/>
    </source>
</evidence>
<keyword evidence="4" id="KW-1185">Reference proteome</keyword>
<dbReference type="RefSeq" id="WP_236099958.1">
    <property type="nucleotide sequence ID" value="NZ_JAKGUD010000012.1"/>
</dbReference>
<dbReference type="PANTHER" id="PTHR30548">
    <property type="entry name" value="2-HYDROXYGLUTARYL-COA DEHYDRATASE, D-COMPONENT-RELATED"/>
    <property type="match status" value="1"/>
</dbReference>
<dbReference type="InterPro" id="IPR010327">
    <property type="entry name" value="FldB/FldC_alpha/beta"/>
</dbReference>
<dbReference type="Proteomes" id="UP001200430">
    <property type="component" value="Unassembled WGS sequence"/>
</dbReference>
<reference evidence="3 4" key="1">
    <citation type="submission" date="2022-01" db="EMBL/GenBank/DDBJ databases">
        <title>Dethiosulfovibrio faecalis sp. nov., a novel proteolytic, non-sulfur-reducing bacterium isolated from a marine aquaculture solid waste bioreactor.</title>
        <authorList>
            <person name="Grabowski S."/>
            <person name="Apolinario E."/>
            <person name="Schneider N."/>
            <person name="Marshall C.W."/>
            <person name="Sowers K.R."/>
        </authorList>
    </citation>
    <scope>NUCLEOTIDE SEQUENCE [LARGE SCALE GENOMIC DNA]</scope>
    <source>
        <strain evidence="3 4">DSM 12537</strain>
    </source>
</reference>
<gene>
    <name evidence="3" type="ORF">L2W38_10575</name>
</gene>
<proteinExistence type="inferred from homology"/>
<evidence type="ECO:0000256" key="1">
    <source>
        <dbReference type="ARBA" id="ARBA00005806"/>
    </source>
</evidence>
<feature type="coiled-coil region" evidence="2">
    <location>
        <begin position="180"/>
        <end position="227"/>
    </location>
</feature>
<evidence type="ECO:0000256" key="2">
    <source>
        <dbReference type="SAM" id="Coils"/>
    </source>
</evidence>
<dbReference type="InterPro" id="IPR047678">
    <property type="entry name" value="YjiM-like"/>
</dbReference>
<dbReference type="Pfam" id="PF06050">
    <property type="entry name" value="HGD-D"/>
    <property type="match status" value="1"/>
</dbReference>
<dbReference type="Gene3D" id="1.20.1270.370">
    <property type="match status" value="1"/>
</dbReference>
<evidence type="ECO:0000313" key="3">
    <source>
        <dbReference type="EMBL" id="MCF4143256.1"/>
    </source>
</evidence>
<accession>A0ABS9EPZ1</accession>
<organism evidence="3 4">
    <name type="scientific">Dethiosulfovibrio marinus</name>
    <dbReference type="NCBI Taxonomy" id="133532"/>
    <lineage>
        <taxon>Bacteria</taxon>
        <taxon>Thermotogati</taxon>
        <taxon>Synergistota</taxon>
        <taxon>Synergistia</taxon>
        <taxon>Synergistales</taxon>
        <taxon>Dethiosulfovibrionaceae</taxon>
        <taxon>Dethiosulfovibrio</taxon>
    </lineage>
</organism>